<dbReference type="EMBL" id="MFIX01000143">
    <property type="protein sequence ID" value="OGG03442.1"/>
    <property type="molecule type" value="Genomic_DNA"/>
</dbReference>
<dbReference type="GO" id="GO:0010411">
    <property type="term" value="P:xyloglucan metabolic process"/>
    <property type="evidence" value="ECO:0007669"/>
    <property type="project" value="TreeGrafter"/>
</dbReference>
<dbReference type="PANTHER" id="PTHR43739">
    <property type="entry name" value="XYLOGLUCANASE (EUROFUNG)"/>
    <property type="match status" value="1"/>
</dbReference>
<dbReference type="CDD" id="cd15482">
    <property type="entry name" value="Sialidase_non-viral"/>
    <property type="match status" value="1"/>
</dbReference>
<dbReference type="InterPro" id="IPR036278">
    <property type="entry name" value="Sialidase_sf"/>
</dbReference>
<proteinExistence type="predicted"/>
<name>A0A1F5YU52_9BACT</name>
<dbReference type="Gene3D" id="2.130.10.10">
    <property type="entry name" value="YVTN repeat-like/Quinoprotein amine dehydrogenase"/>
    <property type="match status" value="4"/>
</dbReference>
<dbReference type="InterPro" id="IPR052025">
    <property type="entry name" value="Xyloglucanase_GH74"/>
</dbReference>
<dbReference type="SUPFAM" id="SSF110296">
    <property type="entry name" value="Oligoxyloglucan reducing end-specific cellobiohydrolase"/>
    <property type="match status" value="2"/>
</dbReference>
<dbReference type="SUPFAM" id="SSF50939">
    <property type="entry name" value="Sialidases"/>
    <property type="match status" value="1"/>
</dbReference>
<feature type="non-terminal residue" evidence="1">
    <location>
        <position position="1"/>
    </location>
</feature>
<evidence type="ECO:0000313" key="2">
    <source>
        <dbReference type="Proteomes" id="UP000179129"/>
    </source>
</evidence>
<evidence type="ECO:0008006" key="3">
    <source>
        <dbReference type="Google" id="ProtNLM"/>
    </source>
</evidence>
<evidence type="ECO:0000313" key="1">
    <source>
        <dbReference type="EMBL" id="OGG03442.1"/>
    </source>
</evidence>
<dbReference type="AlphaFoldDB" id="A0A1F5YU52"/>
<protein>
    <recommendedName>
        <fullName evidence="3">Sortilin N-terminal domain-containing protein</fullName>
    </recommendedName>
</protein>
<accession>A0A1F5YU52</accession>
<dbReference type="Proteomes" id="UP000179129">
    <property type="component" value="Unassembled WGS sequence"/>
</dbReference>
<reference evidence="1 2" key="1">
    <citation type="journal article" date="2016" name="Nat. Commun.">
        <title>Thousands of microbial genomes shed light on interconnected biogeochemical processes in an aquifer system.</title>
        <authorList>
            <person name="Anantharaman K."/>
            <person name="Brown C.T."/>
            <person name="Hug L.A."/>
            <person name="Sharon I."/>
            <person name="Castelle C.J."/>
            <person name="Probst A.J."/>
            <person name="Thomas B.C."/>
            <person name="Singh A."/>
            <person name="Wilkins M.J."/>
            <person name="Karaoz U."/>
            <person name="Brodie E.L."/>
            <person name="Williams K.H."/>
            <person name="Hubbard S.S."/>
            <person name="Banfield J.F."/>
        </authorList>
    </citation>
    <scope>NUCLEOTIDE SEQUENCE [LARGE SCALE GENOMIC DNA]</scope>
</reference>
<dbReference type="STRING" id="1817867.A3F83_16095"/>
<dbReference type="PANTHER" id="PTHR43739:SF5">
    <property type="entry name" value="EXO-ALPHA-SIALIDASE"/>
    <property type="match status" value="1"/>
</dbReference>
<gene>
    <name evidence="1" type="ORF">A3F83_16095</name>
</gene>
<sequence>DVISLLRLGRDNPAESRADFNGDGTFNLLDALGLLVCIVRSDLHTITPAAAEWRVLGPGGGGAMYAPTVNPNDPDNVLLHCDMTGSYATFDGGGSWKMFNLRTVVADFEFDPSAPATVYACNTGLYRSEDGGRRWDLVYPDPSAVLYEVMAGDHAEQLFVTGDDLQNAWIGKIRVDPADSRHLWLGLNSVWDGPARLLVSADRGASWRLEADLPEGDPLAIFPGSWWGKSSETVVINDNGAWRIDESTGDRTELALPDKPLLYADAGRDSLGPVFYLLSPMRLSGSSIFGGVYRSADLGTSWTPVNGDLTKGFPRNSQAPYYNTLAVCQGHPQVVYLACESYPYNAEPPNPFGIFKTSDGGQSWIWVYKADWNGIISNNFTDTWYTESYDPSWAGSPHELGICPTNPDICYAADGHAYHTLDGGKTWETVYSRELPGGSFTSRGLDVTTCYGVHFDPFDSLHVTISYTDIGAFQSFDGGASWVHAINGIPWDWMNTCYWMEFDPEVKNRIYSVWSNCHDLPRPKMFYSGVFAKQGYYGGVAVSDNGGRSWRTSSSYMPANTICTHILLDPASLSASRTLYVCGFGRGVYKSTDSGKSWQDKSAGLGHNRNAWRLVRLPDSTLYLVVARGWEEGVGDIPGALYRSVDGAESWQELVLPAGVTGPNDLTYDPAKPRRMYLSCWPWIDRTVLPRKEYDGGLYRTEDGGATWSQVFRGDAHVYAAAVDPSRPASLVIDTFDSAAFRSDNYGEDWYRLEGYNFKWGHRPIFDPHHPGMLYLTSFGGSVFYGPAMGVPGAFEGLVNFPSSWRWGN</sequence>
<organism evidence="1 2">
    <name type="scientific">Candidatus Glassbacteria bacterium RIFCSPLOWO2_12_FULL_58_11</name>
    <dbReference type="NCBI Taxonomy" id="1817867"/>
    <lineage>
        <taxon>Bacteria</taxon>
        <taxon>Candidatus Glassiibacteriota</taxon>
    </lineage>
</organism>
<dbReference type="InterPro" id="IPR015943">
    <property type="entry name" value="WD40/YVTN_repeat-like_dom_sf"/>
</dbReference>
<comment type="caution">
    <text evidence="1">The sequence shown here is derived from an EMBL/GenBank/DDBJ whole genome shotgun (WGS) entry which is preliminary data.</text>
</comment>